<dbReference type="GO" id="GO:0015833">
    <property type="term" value="P:peptide transport"/>
    <property type="evidence" value="ECO:0007669"/>
    <property type="project" value="InterPro"/>
</dbReference>
<evidence type="ECO:0000313" key="10">
    <source>
        <dbReference type="Proteomes" id="UP000325516"/>
    </source>
</evidence>
<keyword evidence="6 9" id="KW-0067">ATP-binding</keyword>
<evidence type="ECO:0000256" key="3">
    <source>
        <dbReference type="ARBA" id="ARBA00022448"/>
    </source>
</evidence>
<dbReference type="GO" id="GO:0016887">
    <property type="term" value="F:ATP hydrolysis activity"/>
    <property type="evidence" value="ECO:0007669"/>
    <property type="project" value="InterPro"/>
</dbReference>
<accession>A0A5J6L161</accession>
<comment type="similarity">
    <text evidence="2">Belongs to the ABC transporter superfamily.</text>
</comment>
<keyword evidence="10" id="KW-1185">Reference proteome</keyword>
<sequence length="338" mass="36098">MTLDHQADLRESGSADALLRVEDARCAIPTGRGDVKALGGVDLELRAGEVLGVVGESGSGKSTLAGFIIGALAPRAQSTGSVILDGQDLRALPSETARRVRGRRIGIVFQDPMMALNPVVPIGRQVTEAAMFNLGLSRAEAKAKAVGLLRQVGIPDPERRLRHYPHQFSGGMRQRITIAMALVCDPDILIADEATTALDVTVQRQILDLLARLARERSLAMIMVSHDLSVIAGRTDTIAVMYGGYVVESGPTVEVFRNPRHPYTRALLRAIPRIDGSRHARLEAIPGTPPDLTLLGTGCPFAPRCPNALPLCADVMPAVSHPHGGRTLRCHNPVPEGA</sequence>
<dbReference type="KEGG" id="mlz:F6J85_03225"/>
<dbReference type="SMART" id="SM00382">
    <property type="entry name" value="AAA"/>
    <property type="match status" value="1"/>
</dbReference>
<dbReference type="AlphaFoldDB" id="A0A5J6L161"/>
<dbReference type="PROSITE" id="PS00211">
    <property type="entry name" value="ABC_TRANSPORTER_1"/>
    <property type="match status" value="1"/>
</dbReference>
<evidence type="ECO:0000313" key="9">
    <source>
        <dbReference type="EMBL" id="QEW02207.1"/>
    </source>
</evidence>
<dbReference type="Proteomes" id="UP000325516">
    <property type="component" value="Chromosome"/>
</dbReference>
<keyword evidence="7" id="KW-0472">Membrane</keyword>
<comment type="subcellular location">
    <subcellularLocation>
        <location evidence="1">Cell membrane</location>
        <topology evidence="1">Peripheral membrane protein</topology>
    </subcellularLocation>
</comment>
<keyword evidence="5" id="KW-0547">Nucleotide-binding</keyword>
<dbReference type="PANTHER" id="PTHR43297">
    <property type="entry name" value="OLIGOPEPTIDE TRANSPORT ATP-BINDING PROTEIN APPD"/>
    <property type="match status" value="1"/>
</dbReference>
<dbReference type="Gene3D" id="3.40.50.300">
    <property type="entry name" value="P-loop containing nucleotide triphosphate hydrolases"/>
    <property type="match status" value="1"/>
</dbReference>
<dbReference type="Pfam" id="PF00005">
    <property type="entry name" value="ABC_tran"/>
    <property type="match status" value="1"/>
</dbReference>
<proteinExistence type="inferred from homology"/>
<gene>
    <name evidence="9" type="ORF">F6J85_03225</name>
</gene>
<dbReference type="PROSITE" id="PS50893">
    <property type="entry name" value="ABC_TRANSPORTER_2"/>
    <property type="match status" value="1"/>
</dbReference>
<keyword evidence="4" id="KW-1003">Cell membrane</keyword>
<dbReference type="InterPro" id="IPR003439">
    <property type="entry name" value="ABC_transporter-like_ATP-bd"/>
</dbReference>
<dbReference type="GO" id="GO:0005886">
    <property type="term" value="C:plasma membrane"/>
    <property type="evidence" value="ECO:0007669"/>
    <property type="project" value="UniProtKB-SubCell"/>
</dbReference>
<evidence type="ECO:0000256" key="1">
    <source>
        <dbReference type="ARBA" id="ARBA00004202"/>
    </source>
</evidence>
<dbReference type="InterPro" id="IPR003593">
    <property type="entry name" value="AAA+_ATPase"/>
</dbReference>
<dbReference type="InterPro" id="IPR013563">
    <property type="entry name" value="Oligopep_ABC_C"/>
</dbReference>
<dbReference type="FunFam" id="3.40.50.300:FF:000016">
    <property type="entry name" value="Oligopeptide ABC transporter ATP-binding component"/>
    <property type="match status" value="1"/>
</dbReference>
<dbReference type="NCBIfam" id="TIGR01727">
    <property type="entry name" value="oligo_HPY"/>
    <property type="match status" value="1"/>
</dbReference>
<dbReference type="InterPro" id="IPR050388">
    <property type="entry name" value="ABC_Ni/Peptide_Import"/>
</dbReference>
<protein>
    <submittedName>
        <fullName evidence="9">ABC transporter ATP-binding protein</fullName>
    </submittedName>
</protein>
<keyword evidence="3" id="KW-0813">Transport</keyword>
<evidence type="ECO:0000256" key="6">
    <source>
        <dbReference type="ARBA" id="ARBA00022840"/>
    </source>
</evidence>
<organism evidence="9 10">
    <name type="scientific">Microbacterium lushaniae</name>
    <dbReference type="NCBI Taxonomy" id="2614639"/>
    <lineage>
        <taxon>Bacteria</taxon>
        <taxon>Bacillati</taxon>
        <taxon>Actinomycetota</taxon>
        <taxon>Actinomycetes</taxon>
        <taxon>Micrococcales</taxon>
        <taxon>Microbacteriaceae</taxon>
        <taxon>Microbacterium</taxon>
    </lineage>
</organism>
<evidence type="ECO:0000256" key="4">
    <source>
        <dbReference type="ARBA" id="ARBA00022475"/>
    </source>
</evidence>
<evidence type="ECO:0000256" key="7">
    <source>
        <dbReference type="ARBA" id="ARBA00023136"/>
    </source>
</evidence>
<dbReference type="InterPro" id="IPR027417">
    <property type="entry name" value="P-loop_NTPase"/>
</dbReference>
<dbReference type="GO" id="GO:0005524">
    <property type="term" value="F:ATP binding"/>
    <property type="evidence" value="ECO:0007669"/>
    <property type="project" value="UniProtKB-KW"/>
</dbReference>
<name>A0A5J6L161_9MICO</name>
<dbReference type="CDD" id="cd03257">
    <property type="entry name" value="ABC_NikE_OppD_transporters"/>
    <property type="match status" value="1"/>
</dbReference>
<dbReference type="EMBL" id="CP044232">
    <property type="protein sequence ID" value="QEW02207.1"/>
    <property type="molecule type" value="Genomic_DNA"/>
</dbReference>
<dbReference type="SUPFAM" id="SSF52540">
    <property type="entry name" value="P-loop containing nucleoside triphosphate hydrolases"/>
    <property type="match status" value="1"/>
</dbReference>
<feature type="domain" description="ABC transporter" evidence="8">
    <location>
        <begin position="19"/>
        <end position="268"/>
    </location>
</feature>
<evidence type="ECO:0000256" key="5">
    <source>
        <dbReference type="ARBA" id="ARBA00022741"/>
    </source>
</evidence>
<evidence type="ECO:0000256" key="2">
    <source>
        <dbReference type="ARBA" id="ARBA00005417"/>
    </source>
</evidence>
<dbReference type="RefSeq" id="WP_150923803.1">
    <property type="nucleotide sequence ID" value="NZ_CP044232.1"/>
</dbReference>
<dbReference type="Pfam" id="PF08352">
    <property type="entry name" value="oligo_HPY"/>
    <property type="match status" value="1"/>
</dbReference>
<reference evidence="10" key="1">
    <citation type="submission" date="2019-09" db="EMBL/GenBank/DDBJ databases">
        <title>Mumia zhuanghuii sp. nov. isolated from the intestinal contents of plateau pika (Ochotona curzoniae) in the Qinghai-Tibet plateau of China.</title>
        <authorList>
            <person name="Tian Z."/>
        </authorList>
    </citation>
    <scope>NUCLEOTIDE SEQUENCE [LARGE SCALE GENOMIC DNA]</scope>
    <source>
        <strain evidence="10">L-031</strain>
    </source>
</reference>
<evidence type="ECO:0000259" key="8">
    <source>
        <dbReference type="PROSITE" id="PS50893"/>
    </source>
</evidence>
<dbReference type="PANTHER" id="PTHR43297:SF2">
    <property type="entry name" value="DIPEPTIDE TRANSPORT ATP-BINDING PROTEIN DPPD"/>
    <property type="match status" value="1"/>
</dbReference>
<dbReference type="InterPro" id="IPR017871">
    <property type="entry name" value="ABC_transporter-like_CS"/>
</dbReference>